<accession>A0A0F8YKR8</accession>
<evidence type="ECO:0000313" key="1">
    <source>
        <dbReference type="EMBL" id="KKK81967.1"/>
    </source>
</evidence>
<reference evidence="1" key="1">
    <citation type="journal article" date="2015" name="Nature">
        <title>Complex archaea that bridge the gap between prokaryotes and eukaryotes.</title>
        <authorList>
            <person name="Spang A."/>
            <person name="Saw J.H."/>
            <person name="Jorgensen S.L."/>
            <person name="Zaremba-Niedzwiedzka K."/>
            <person name="Martijn J."/>
            <person name="Lind A.E."/>
            <person name="van Eijk R."/>
            <person name="Schleper C."/>
            <person name="Guy L."/>
            <person name="Ettema T.J."/>
        </authorList>
    </citation>
    <scope>NUCLEOTIDE SEQUENCE</scope>
</reference>
<feature type="non-terminal residue" evidence="1">
    <location>
        <position position="1"/>
    </location>
</feature>
<dbReference type="AlphaFoldDB" id="A0A0F8YKR8"/>
<protein>
    <submittedName>
        <fullName evidence="1">Uncharacterized protein</fullName>
    </submittedName>
</protein>
<name>A0A0F8YKR8_9ZZZZ</name>
<organism evidence="1">
    <name type="scientific">marine sediment metagenome</name>
    <dbReference type="NCBI Taxonomy" id="412755"/>
    <lineage>
        <taxon>unclassified sequences</taxon>
        <taxon>metagenomes</taxon>
        <taxon>ecological metagenomes</taxon>
    </lineage>
</organism>
<dbReference type="EMBL" id="LAZR01052883">
    <property type="protein sequence ID" value="KKK81967.1"/>
    <property type="molecule type" value="Genomic_DNA"/>
</dbReference>
<gene>
    <name evidence="1" type="ORF">LCGC14_2808090</name>
</gene>
<comment type="caution">
    <text evidence="1">The sequence shown here is derived from an EMBL/GenBank/DDBJ whole genome shotgun (WGS) entry which is preliminary data.</text>
</comment>
<sequence>TMDVNQMTTKCHPSIVESSIDKDSIVENNKEEKNKDFLYEVKRLKIWDSKIASGSYIPLVGAQVLLRDTFTVGNAITNSSGCFSFGKCRGQKRYIIQWERYQYSIRDGRLFQAEYRGPKRNSRWDFSIKGGETEYFANIHRGAQFYYYENFGGIRRPPNNFTNRQTKIAAVNDCCSGVNEFYAPYLTNGIWPTITIKNYGLPAFEIIGTTIHEIAHSTHAANGVLIFPVSEKRMRETYALTVEWYLTTLYYKTKNPNFVYKEDFQKRTASGSPVYTTFMIDILDDFDQRVKNGAPFPKDRVKNYSIREVENMVMNNATFSGFKDDLKRVYNNPTEIYLDELRANW</sequence>
<proteinExistence type="predicted"/>